<dbReference type="CDD" id="cd09272">
    <property type="entry name" value="RNase_HI_RT_Ty1"/>
    <property type="match status" value="1"/>
</dbReference>
<accession>A0A4Y2I886</accession>
<dbReference type="PANTHER" id="PTHR11439">
    <property type="entry name" value="GAG-POL-RELATED RETROTRANSPOSON"/>
    <property type="match status" value="1"/>
</dbReference>
<proteinExistence type="predicted"/>
<dbReference type="EMBL" id="BGPR01002467">
    <property type="protein sequence ID" value="GBM73961.1"/>
    <property type="molecule type" value="Genomic_DNA"/>
</dbReference>
<dbReference type="OrthoDB" id="412285at2759"/>
<gene>
    <name evidence="1" type="primary">POLX_1430</name>
    <name evidence="1" type="ORF">AVEN_29622_1</name>
</gene>
<comment type="caution">
    <text evidence="1">The sequence shown here is derived from an EMBL/GenBank/DDBJ whole genome shotgun (WGS) entry which is preliminary data.</text>
</comment>
<evidence type="ECO:0000313" key="1">
    <source>
        <dbReference type="EMBL" id="GBM73961.1"/>
    </source>
</evidence>
<organism evidence="1 2">
    <name type="scientific">Araneus ventricosus</name>
    <name type="common">Orbweaver spider</name>
    <name type="synonym">Epeira ventricosa</name>
    <dbReference type="NCBI Taxonomy" id="182803"/>
    <lineage>
        <taxon>Eukaryota</taxon>
        <taxon>Metazoa</taxon>
        <taxon>Ecdysozoa</taxon>
        <taxon>Arthropoda</taxon>
        <taxon>Chelicerata</taxon>
        <taxon>Arachnida</taxon>
        <taxon>Araneae</taxon>
        <taxon>Araneomorphae</taxon>
        <taxon>Entelegynae</taxon>
        <taxon>Araneoidea</taxon>
        <taxon>Araneidae</taxon>
        <taxon>Araneus</taxon>
    </lineage>
</organism>
<name>A0A4Y2I886_ARAVE</name>
<dbReference type="AlphaFoldDB" id="A0A4Y2I886"/>
<dbReference type="PANTHER" id="PTHR11439:SF483">
    <property type="entry name" value="PEPTIDE SYNTHASE GLIP-LIKE, PUTATIVE (AFU_ORTHOLOGUE AFUA_3G12920)-RELATED"/>
    <property type="match status" value="1"/>
</dbReference>
<sequence length="137" mass="15728">MDHFRLELREKNFQVPERDYRLFYPSDRSARQLKIYADAHYAGDSKNRRSRTGVVSKFANGVTSWASQKQKSIVLSTVEAEYVAACEGAKECIWLSRLLSRIGATNDVRLLYVDNASALKLVKKKNQNIIRDQSILM</sequence>
<keyword evidence="2" id="KW-1185">Reference proteome</keyword>
<reference evidence="1 2" key="1">
    <citation type="journal article" date="2019" name="Sci. Rep.">
        <title>Orb-weaving spider Araneus ventricosus genome elucidates the spidroin gene catalogue.</title>
        <authorList>
            <person name="Kono N."/>
            <person name="Nakamura H."/>
            <person name="Ohtoshi R."/>
            <person name="Moran D.A.P."/>
            <person name="Shinohara A."/>
            <person name="Yoshida Y."/>
            <person name="Fujiwara M."/>
            <person name="Mori M."/>
            <person name="Tomita M."/>
            <person name="Arakawa K."/>
        </authorList>
    </citation>
    <scope>NUCLEOTIDE SEQUENCE [LARGE SCALE GENOMIC DNA]</scope>
</reference>
<protein>
    <submittedName>
        <fullName evidence="1">Retrovirus-related Pol polyprotein from transposon TNT 1-94</fullName>
    </submittedName>
</protein>
<dbReference type="Proteomes" id="UP000499080">
    <property type="component" value="Unassembled WGS sequence"/>
</dbReference>
<evidence type="ECO:0000313" key="2">
    <source>
        <dbReference type="Proteomes" id="UP000499080"/>
    </source>
</evidence>